<feature type="compositionally biased region" description="Basic and acidic residues" evidence="1">
    <location>
        <begin position="55"/>
        <end position="67"/>
    </location>
</feature>
<feature type="compositionally biased region" description="Polar residues" evidence="1">
    <location>
        <begin position="7"/>
        <end position="16"/>
    </location>
</feature>
<dbReference type="RefSeq" id="WP_346061898.1">
    <property type="nucleotide sequence ID" value="NZ_BAAADR010000005.1"/>
</dbReference>
<dbReference type="EMBL" id="JBHSZP010000031">
    <property type="protein sequence ID" value="MFC7090997.1"/>
    <property type="molecule type" value="Genomic_DNA"/>
</dbReference>
<keyword evidence="3" id="KW-1185">Reference proteome</keyword>
<proteinExistence type="predicted"/>
<name>A0ABW2EZ17_9GAMM</name>
<reference evidence="3" key="1">
    <citation type="journal article" date="2019" name="Int. J. Syst. Evol. Microbiol.">
        <title>The Global Catalogue of Microorganisms (GCM) 10K type strain sequencing project: providing services to taxonomists for standard genome sequencing and annotation.</title>
        <authorList>
            <consortium name="The Broad Institute Genomics Platform"/>
            <consortium name="The Broad Institute Genome Sequencing Center for Infectious Disease"/>
            <person name="Wu L."/>
            <person name="Ma J."/>
        </authorList>
    </citation>
    <scope>NUCLEOTIDE SEQUENCE [LARGE SCALE GENOMIC DNA]</scope>
    <source>
        <strain evidence="3">CGMCC 1.13666</strain>
    </source>
</reference>
<dbReference type="Proteomes" id="UP001596411">
    <property type="component" value="Unassembled WGS sequence"/>
</dbReference>
<organism evidence="2 3">
    <name type="scientific">Halomonas salifodinae</name>
    <dbReference type="NCBI Taxonomy" id="438745"/>
    <lineage>
        <taxon>Bacteria</taxon>
        <taxon>Pseudomonadati</taxon>
        <taxon>Pseudomonadota</taxon>
        <taxon>Gammaproteobacteria</taxon>
        <taxon>Oceanospirillales</taxon>
        <taxon>Halomonadaceae</taxon>
        <taxon>Halomonas</taxon>
    </lineage>
</organism>
<feature type="region of interest" description="Disordered" evidence="1">
    <location>
        <begin position="1"/>
        <end position="86"/>
    </location>
</feature>
<accession>A0ABW2EZ17</accession>
<evidence type="ECO:0000313" key="3">
    <source>
        <dbReference type="Proteomes" id="UP001596411"/>
    </source>
</evidence>
<feature type="compositionally biased region" description="Basic and acidic residues" evidence="1">
    <location>
        <begin position="203"/>
        <end position="215"/>
    </location>
</feature>
<sequence>MAEETVLTGQPNTEPATGTEGQGEPAPEPTEGQPKGQPGEGEGKGEPAAEPQEGEQGKKEGEGEGEAKSQAPESYEWKAPEGYEGELDQAAIEQFEPIAKELGLTQEQADTMVKLHAESIQRAQQQARDNWAQQLETWQTELREDPDFGGAKFDENVATAVKAVEKFGSPGLKEALEQTGMGNHPELVRTFAAIGKAISEDKIHMGNQSHGERSAADILYPNEAKK</sequence>
<evidence type="ECO:0000256" key="1">
    <source>
        <dbReference type="SAM" id="MobiDB-lite"/>
    </source>
</evidence>
<comment type="caution">
    <text evidence="2">The sequence shown here is derived from an EMBL/GenBank/DDBJ whole genome shotgun (WGS) entry which is preliminary data.</text>
</comment>
<evidence type="ECO:0008006" key="4">
    <source>
        <dbReference type="Google" id="ProtNLM"/>
    </source>
</evidence>
<evidence type="ECO:0000313" key="2">
    <source>
        <dbReference type="EMBL" id="MFC7090997.1"/>
    </source>
</evidence>
<gene>
    <name evidence="2" type="ORF">ACFQH5_15710</name>
</gene>
<protein>
    <recommendedName>
        <fullName evidence="4">Peptidase</fullName>
    </recommendedName>
</protein>
<feature type="region of interest" description="Disordered" evidence="1">
    <location>
        <begin position="203"/>
        <end position="226"/>
    </location>
</feature>